<dbReference type="SUPFAM" id="SSF56281">
    <property type="entry name" value="Metallo-hydrolase/oxidoreductase"/>
    <property type="match status" value="1"/>
</dbReference>
<dbReference type="InterPro" id="IPR055132">
    <property type="entry name" value="RNase_J_b_CASP"/>
</dbReference>
<evidence type="ECO:0000256" key="2">
    <source>
        <dbReference type="ARBA" id="ARBA00022723"/>
    </source>
</evidence>
<evidence type="ECO:0000256" key="1">
    <source>
        <dbReference type="ARBA" id="ARBA00022722"/>
    </source>
</evidence>
<name>A0A5Q0UF85_9ARCH</name>
<keyword evidence="6" id="KW-0694">RNA-binding</keyword>
<dbReference type="CDD" id="cd07714">
    <property type="entry name" value="RNaseJ_MBL-fold"/>
    <property type="match status" value="1"/>
</dbReference>
<dbReference type="Pfam" id="PF07521">
    <property type="entry name" value="RMMBL"/>
    <property type="match status" value="1"/>
</dbReference>
<dbReference type="Proteomes" id="UP000377803">
    <property type="component" value="Chromosome"/>
</dbReference>
<dbReference type="SMART" id="SM00849">
    <property type="entry name" value="Lactamase_B"/>
    <property type="match status" value="1"/>
</dbReference>
<dbReference type="InterPro" id="IPR011108">
    <property type="entry name" value="RMMBL"/>
</dbReference>
<dbReference type="OrthoDB" id="63419at2157"/>
<protein>
    <submittedName>
        <fullName evidence="8">Ribonuclease J</fullName>
    </submittedName>
</protein>
<keyword evidence="9" id="KW-1185">Reference proteome</keyword>
<dbReference type="Pfam" id="PF00753">
    <property type="entry name" value="Lactamase_B"/>
    <property type="match status" value="1"/>
</dbReference>
<evidence type="ECO:0000256" key="3">
    <source>
        <dbReference type="ARBA" id="ARBA00022801"/>
    </source>
</evidence>
<dbReference type="Pfam" id="PF22505">
    <property type="entry name" value="RNase_J_b_CASP"/>
    <property type="match status" value="1"/>
</dbReference>
<reference evidence="9" key="1">
    <citation type="submission" date="2019-05" db="EMBL/GenBank/DDBJ databases">
        <title>Candidatus Nanohalobium constans, a novel model system to study the DPANN nano-sized archaea: genomic and physiological characterization of a nanoarchaeon co-cultured with its chitinotrophic host.</title>
        <authorList>
            <person name="La Cono V."/>
            <person name="Arcadi E."/>
            <person name="Crisafi F."/>
            <person name="Denaro R."/>
            <person name="La Spada G."/>
            <person name="Messina E."/>
            <person name="Smedile F."/>
            <person name="Toshchakov S.V."/>
            <person name="Shevchenko M.A."/>
            <person name="Golyshin P.N."/>
            <person name="Golyshina O.V."/>
            <person name="Ferrer M."/>
            <person name="Rohde M."/>
            <person name="Mushegian A."/>
            <person name="Sorokin D.Y."/>
            <person name="Giuliano L."/>
            <person name="Yakimov M.M."/>
        </authorList>
    </citation>
    <scope>NUCLEOTIDE SEQUENCE [LARGE SCALE GENOMIC DNA]</scope>
    <source>
        <strain evidence="9">LC1Nh</strain>
    </source>
</reference>
<evidence type="ECO:0000313" key="8">
    <source>
        <dbReference type="EMBL" id="QGA80228.1"/>
    </source>
</evidence>
<keyword evidence="2" id="KW-0479">Metal-binding</keyword>
<keyword evidence="3" id="KW-0378">Hydrolase</keyword>
<evidence type="ECO:0000256" key="6">
    <source>
        <dbReference type="ARBA" id="ARBA00022884"/>
    </source>
</evidence>
<keyword evidence="5" id="KW-0269">Exonuclease</keyword>
<dbReference type="RefSeq" id="WP_153549967.1">
    <property type="nucleotide sequence ID" value="NZ_CP040089.1"/>
</dbReference>
<evidence type="ECO:0000259" key="7">
    <source>
        <dbReference type="SMART" id="SM00849"/>
    </source>
</evidence>
<dbReference type="InterPro" id="IPR042173">
    <property type="entry name" value="RNase_J_2"/>
</dbReference>
<sequence length="436" mass="48245">MKVHTIGGYEEIGKNMTAVEVDGEVVVFDMGYDMENVVGSDEQIDELTTNQTLETGAIPKDEQIYEKNVVAIVIGHGHLDHVGAIPKLAGAYDAPIICTPFTEKIIENGLESDRKNINNQIISMEPGEEFDISGKMELEFLHVNHSIPDATLSLLKTPDGNVIYGNDMKFDRRPVIGENTDIDRLKEVGEEGIELMIPGTTSVDEDGRVPPEESVKVELENVLNASYEAGGAVVITTFSSQIARLNSILEANDGRRKVAFVGRSLKEYTKGAEECGLIDLSQVEVVSYFDECEDLMRKVDGEREEWLVVATGNQGEPGAQMDKIASGTYPFDFEKGDHVIFSSRTIPTPPNKANRYKLEKKLSEQGVRLYKNIHTSGHAKKEDHRDFITFLDPDHIIPSHGHLGKLGSYVELAREEGYSLGEDVHLSENGKVIELN</sequence>
<dbReference type="InterPro" id="IPR001279">
    <property type="entry name" value="Metallo-B-lactamas"/>
</dbReference>
<dbReference type="KEGG" id="ncon:LC1Nh_0327"/>
<evidence type="ECO:0000256" key="5">
    <source>
        <dbReference type="ARBA" id="ARBA00022839"/>
    </source>
</evidence>
<evidence type="ECO:0000256" key="4">
    <source>
        <dbReference type="ARBA" id="ARBA00022833"/>
    </source>
</evidence>
<dbReference type="Gene3D" id="3.40.50.10710">
    <property type="entry name" value="Metallo-hydrolase/oxidoreductase"/>
    <property type="match status" value="1"/>
</dbReference>
<dbReference type="GO" id="GO:0003723">
    <property type="term" value="F:RNA binding"/>
    <property type="evidence" value="ECO:0007669"/>
    <property type="project" value="UniProtKB-KW"/>
</dbReference>
<accession>A0A5Q0UF85</accession>
<dbReference type="GO" id="GO:0046872">
    <property type="term" value="F:metal ion binding"/>
    <property type="evidence" value="ECO:0007669"/>
    <property type="project" value="UniProtKB-KW"/>
</dbReference>
<feature type="domain" description="Metallo-beta-lactamase" evidence="7">
    <location>
        <begin position="13"/>
        <end position="226"/>
    </location>
</feature>
<dbReference type="InterPro" id="IPR036866">
    <property type="entry name" value="RibonucZ/Hydroxyglut_hydro"/>
</dbReference>
<proteinExistence type="predicted"/>
<dbReference type="PANTHER" id="PTHR43694:SF1">
    <property type="entry name" value="RIBONUCLEASE J"/>
    <property type="match status" value="1"/>
</dbReference>
<evidence type="ECO:0000313" key="9">
    <source>
        <dbReference type="Proteomes" id="UP000377803"/>
    </source>
</evidence>
<dbReference type="Gene3D" id="3.60.15.10">
    <property type="entry name" value="Ribonuclease Z/Hydroxyacylglutathione hydrolase-like"/>
    <property type="match status" value="1"/>
</dbReference>
<keyword evidence="4" id="KW-0862">Zinc</keyword>
<dbReference type="PANTHER" id="PTHR43694">
    <property type="entry name" value="RIBONUCLEASE J"/>
    <property type="match status" value="1"/>
</dbReference>
<organism evidence="8 9">
    <name type="scientific">Candidatus Nanohalobium constans</name>
    <dbReference type="NCBI Taxonomy" id="2565781"/>
    <lineage>
        <taxon>Archaea</taxon>
        <taxon>Candidatus Nanohalarchaeota</taxon>
        <taxon>Candidatus Nanohalobia</taxon>
        <taxon>Candidatus Nanohalobiales</taxon>
        <taxon>Candidatus Nanohalobiaceae</taxon>
        <taxon>Candidatus Nanohalobium</taxon>
    </lineage>
</organism>
<dbReference type="AlphaFoldDB" id="A0A5Q0UF85"/>
<keyword evidence="1" id="KW-0540">Nuclease</keyword>
<dbReference type="EMBL" id="CP040089">
    <property type="protein sequence ID" value="QGA80228.1"/>
    <property type="molecule type" value="Genomic_DNA"/>
</dbReference>
<dbReference type="GeneID" id="42364710"/>
<dbReference type="GO" id="GO:0004527">
    <property type="term" value="F:exonuclease activity"/>
    <property type="evidence" value="ECO:0007669"/>
    <property type="project" value="UniProtKB-KW"/>
</dbReference>
<gene>
    <name evidence="8" type="primary">rnj</name>
    <name evidence="8" type="ORF">LC1Nh_0327</name>
</gene>